<reference evidence="2" key="1">
    <citation type="submission" date="2017-08" db="EMBL/GenBank/DDBJ databases">
        <authorList>
            <person name="Varghese N."/>
            <person name="Submissions S."/>
        </authorList>
    </citation>
    <scope>NUCLEOTIDE SEQUENCE [LARGE SCALE GENOMIC DNA]</scope>
    <source>
        <strain evidence="2">JC22</strain>
    </source>
</reference>
<evidence type="ECO:0000313" key="2">
    <source>
        <dbReference type="Proteomes" id="UP000219636"/>
    </source>
</evidence>
<evidence type="ECO:0000313" key="1">
    <source>
        <dbReference type="EMBL" id="SOC09147.1"/>
    </source>
</evidence>
<keyword evidence="2" id="KW-1185">Reference proteome</keyword>
<dbReference type="RefSeq" id="WP_097073445.1">
    <property type="nucleotide sequence ID" value="NZ_OBMQ01000005.1"/>
</dbReference>
<accession>A0A285SSK5</accession>
<evidence type="ECO:0008006" key="3">
    <source>
        <dbReference type="Google" id="ProtNLM"/>
    </source>
</evidence>
<gene>
    <name evidence="1" type="ORF">SAMN05880501_105186</name>
</gene>
<dbReference type="EMBL" id="OBMQ01000005">
    <property type="protein sequence ID" value="SOC09147.1"/>
    <property type="molecule type" value="Genomic_DNA"/>
</dbReference>
<sequence length="151" mass="16928">MLNKIKAGISKVVEQKGITISITADILNNLINRYPIDSITNSKVEIEDGIVQLSGTTKIKKFGLEKEIDFTLFLRPINVEKRNLQLELVNMKPINIDQINKKVLQRPPILTYEKSIISIDLNGIEAVRKIPVGNVQQLDVEDNKIIVGIGI</sequence>
<organism evidence="1 2">
    <name type="scientific">Ureibacillus xyleni</name>
    <dbReference type="NCBI Taxonomy" id="614648"/>
    <lineage>
        <taxon>Bacteria</taxon>
        <taxon>Bacillati</taxon>
        <taxon>Bacillota</taxon>
        <taxon>Bacilli</taxon>
        <taxon>Bacillales</taxon>
        <taxon>Caryophanaceae</taxon>
        <taxon>Ureibacillus</taxon>
    </lineage>
</organism>
<dbReference type="AlphaFoldDB" id="A0A285SSK5"/>
<proteinExistence type="predicted"/>
<protein>
    <recommendedName>
        <fullName evidence="3">DUF2993 domain-containing protein</fullName>
    </recommendedName>
</protein>
<dbReference type="OrthoDB" id="2852236at2"/>
<name>A0A285SSK5_9BACL</name>
<dbReference type="Proteomes" id="UP000219636">
    <property type="component" value="Unassembled WGS sequence"/>
</dbReference>